<proteinExistence type="predicted"/>
<evidence type="ECO:0000313" key="2">
    <source>
        <dbReference type="EMBL" id="GIH05223.1"/>
    </source>
</evidence>
<feature type="transmembrane region" description="Helical" evidence="1">
    <location>
        <begin position="116"/>
        <end position="134"/>
    </location>
</feature>
<sequence>MSRQPTWMTWTRRGLVALGLIALLYAGVGVLTEEDNLFNYIRFLILSLVGHELVLMPIFIGVGVLVVKLVPRTARPIVQAALLTTAAVVIIALPAVTGHGRSSDLPSALPRDYPRGLLIVVGCIWATAMAVLLIRAIRRGRRPVEEG</sequence>
<evidence type="ECO:0000313" key="3">
    <source>
        <dbReference type="Proteomes" id="UP000612899"/>
    </source>
</evidence>
<reference evidence="2" key="1">
    <citation type="submission" date="2021-01" db="EMBL/GenBank/DDBJ databases">
        <title>Whole genome shotgun sequence of Rhizocola hellebori NBRC 109834.</title>
        <authorList>
            <person name="Komaki H."/>
            <person name="Tamura T."/>
        </authorList>
    </citation>
    <scope>NUCLEOTIDE SEQUENCE</scope>
    <source>
        <strain evidence="2">NBRC 109834</strain>
    </source>
</reference>
<organism evidence="2 3">
    <name type="scientific">Rhizocola hellebori</name>
    <dbReference type="NCBI Taxonomy" id="1392758"/>
    <lineage>
        <taxon>Bacteria</taxon>
        <taxon>Bacillati</taxon>
        <taxon>Actinomycetota</taxon>
        <taxon>Actinomycetes</taxon>
        <taxon>Micromonosporales</taxon>
        <taxon>Micromonosporaceae</taxon>
        <taxon>Rhizocola</taxon>
    </lineage>
</organism>
<comment type="caution">
    <text evidence="2">The sequence shown here is derived from an EMBL/GenBank/DDBJ whole genome shotgun (WGS) entry which is preliminary data.</text>
</comment>
<keyword evidence="1" id="KW-1133">Transmembrane helix</keyword>
<accession>A0A8J3Q6Z9</accession>
<feature type="transmembrane region" description="Helical" evidence="1">
    <location>
        <begin position="77"/>
        <end position="96"/>
    </location>
</feature>
<protein>
    <submittedName>
        <fullName evidence="2">Uncharacterized protein</fullName>
    </submittedName>
</protein>
<keyword evidence="1" id="KW-0472">Membrane</keyword>
<feature type="transmembrane region" description="Helical" evidence="1">
    <location>
        <begin position="48"/>
        <end position="70"/>
    </location>
</feature>
<keyword evidence="1" id="KW-0812">Transmembrane</keyword>
<dbReference type="Proteomes" id="UP000612899">
    <property type="component" value="Unassembled WGS sequence"/>
</dbReference>
<dbReference type="AlphaFoldDB" id="A0A8J3Q6Z9"/>
<evidence type="ECO:0000256" key="1">
    <source>
        <dbReference type="SAM" id="Phobius"/>
    </source>
</evidence>
<dbReference type="EMBL" id="BONY01000017">
    <property type="protein sequence ID" value="GIH05223.1"/>
    <property type="molecule type" value="Genomic_DNA"/>
</dbReference>
<keyword evidence="3" id="KW-1185">Reference proteome</keyword>
<name>A0A8J3Q6Z9_9ACTN</name>
<gene>
    <name evidence="2" type="ORF">Rhe02_32900</name>
</gene>
<dbReference type="RefSeq" id="WP_203909083.1">
    <property type="nucleotide sequence ID" value="NZ_BONY01000017.1"/>
</dbReference>